<dbReference type="AlphaFoldDB" id="A0A371JBS5"/>
<keyword evidence="11" id="KW-1185">Reference proteome</keyword>
<keyword evidence="4 8" id="KW-0028">Amino-acid biosynthesis</keyword>
<comment type="caution">
    <text evidence="10">The sequence shown here is derived from an EMBL/GenBank/DDBJ whole genome shotgun (WGS) entry which is preliminary data.</text>
</comment>
<dbReference type="Gene3D" id="3.20.20.140">
    <property type="entry name" value="Metal-dependent hydrolases"/>
    <property type="match status" value="1"/>
</dbReference>
<evidence type="ECO:0000313" key="10">
    <source>
        <dbReference type="EMBL" id="RDY30204.1"/>
    </source>
</evidence>
<accession>A0A371JBS5</accession>
<evidence type="ECO:0000256" key="3">
    <source>
        <dbReference type="ARBA" id="ARBA00013085"/>
    </source>
</evidence>
<keyword evidence="6 8" id="KW-0368">Histidine biosynthesis</keyword>
<dbReference type="GO" id="GO:0005737">
    <property type="term" value="C:cytoplasm"/>
    <property type="evidence" value="ECO:0007669"/>
    <property type="project" value="TreeGrafter"/>
</dbReference>
<evidence type="ECO:0000256" key="2">
    <source>
        <dbReference type="ARBA" id="ARBA00009152"/>
    </source>
</evidence>
<dbReference type="InterPro" id="IPR016195">
    <property type="entry name" value="Pol/histidinol_Pase-like"/>
</dbReference>
<dbReference type="EC" id="3.1.3.15" evidence="3 8"/>
<dbReference type="EMBL" id="NOKA02000045">
    <property type="protein sequence ID" value="RDY30204.1"/>
    <property type="molecule type" value="Genomic_DNA"/>
</dbReference>
<comment type="similarity">
    <text evidence="2 8">Belongs to the PHP hydrolase family. HisK subfamily.</text>
</comment>
<dbReference type="GO" id="GO:0000105">
    <property type="term" value="P:L-histidine biosynthetic process"/>
    <property type="evidence" value="ECO:0007669"/>
    <property type="project" value="UniProtKB-UniRule"/>
</dbReference>
<dbReference type="PANTHER" id="PTHR21039">
    <property type="entry name" value="HISTIDINOL PHOSPHATASE-RELATED"/>
    <property type="match status" value="1"/>
</dbReference>
<dbReference type="GO" id="GO:0004401">
    <property type="term" value="F:histidinol-phosphatase activity"/>
    <property type="evidence" value="ECO:0007669"/>
    <property type="project" value="UniProtKB-UniRule"/>
</dbReference>
<dbReference type="PANTHER" id="PTHR21039:SF0">
    <property type="entry name" value="HISTIDINOL-PHOSPHATASE"/>
    <property type="match status" value="1"/>
</dbReference>
<dbReference type="SUPFAM" id="SSF89550">
    <property type="entry name" value="PHP domain-like"/>
    <property type="match status" value="1"/>
</dbReference>
<dbReference type="RefSeq" id="WP_094376889.1">
    <property type="nucleotide sequence ID" value="NZ_NOKA02000045.1"/>
</dbReference>
<feature type="domain" description="Polymerase/histidinol phosphatase N-terminal" evidence="9">
    <location>
        <begin position="4"/>
        <end position="112"/>
    </location>
</feature>
<gene>
    <name evidence="10" type="ORF">CG710_016035</name>
</gene>
<dbReference type="NCBIfam" id="TIGR01856">
    <property type="entry name" value="hisJ_fam"/>
    <property type="match status" value="1"/>
</dbReference>
<evidence type="ECO:0000256" key="4">
    <source>
        <dbReference type="ARBA" id="ARBA00022605"/>
    </source>
</evidence>
<sequence>MYLADYHIHTKYSFDGYEQIEDICNMAMKRGINEIALTDHMDIFSDKPYESILDCDSLYQDIERAKIEFDGKLIIRKGVELGQPQANPAESRKFMEKYSLDFIIGSIHNIKDDIDVYEYDFKQLDCNEVYREYLMCLSELTVNYNFDVLGHLTYPLRYIYQKEHKRVDLKLFEAQFRELFKKVIERGKGIEVNTSGLLQPMNEMMPPLSIIKLYKECGGEIITVGSDAHKIGQIGTTIKQGQELLKEAGFQYITIFENRKPSFKKI</sequence>
<dbReference type="InterPro" id="IPR010140">
    <property type="entry name" value="Histidinol_P_phosphatase_HisJ"/>
</dbReference>
<reference evidence="10 11" key="1">
    <citation type="journal article" date="2017" name="Genome Announc.">
        <title>Draft Genome Sequence of a Sporulating and Motile Strain of Lachnotalea glycerini Isolated from Water in Quebec City, Canada.</title>
        <authorList>
            <person name="Maheux A.F."/>
            <person name="Boudreau D.K."/>
            <person name="Berube E."/>
            <person name="Boissinot M."/>
            <person name="Raymond F."/>
            <person name="Brodeur S."/>
            <person name="Corbeil J."/>
            <person name="Isabel S."/>
            <person name="Omar R.F."/>
            <person name="Bergeron M.G."/>
        </authorList>
    </citation>
    <scope>NUCLEOTIDE SEQUENCE [LARGE SCALE GENOMIC DNA]</scope>
    <source>
        <strain evidence="10 11">CCRI-19302</strain>
    </source>
</reference>
<dbReference type="OrthoDB" id="9775255at2"/>
<protein>
    <recommendedName>
        <fullName evidence="3 8">Histidinol-phosphatase</fullName>
        <shortName evidence="8">HolPase</shortName>
        <ecNumber evidence="3 8">3.1.3.15</ecNumber>
    </recommendedName>
</protein>
<proteinExistence type="inferred from homology"/>
<comment type="pathway">
    <text evidence="1 8">Amino-acid biosynthesis; L-histidine biosynthesis; L-histidine from 5-phospho-alpha-D-ribose 1-diphosphate: step 8/9.</text>
</comment>
<evidence type="ECO:0000256" key="7">
    <source>
        <dbReference type="ARBA" id="ARBA00049158"/>
    </source>
</evidence>
<evidence type="ECO:0000313" key="11">
    <source>
        <dbReference type="Proteomes" id="UP000216411"/>
    </source>
</evidence>
<organism evidence="10 11">
    <name type="scientific">Lachnotalea glycerini</name>
    <dbReference type="NCBI Taxonomy" id="1763509"/>
    <lineage>
        <taxon>Bacteria</taxon>
        <taxon>Bacillati</taxon>
        <taxon>Bacillota</taxon>
        <taxon>Clostridia</taxon>
        <taxon>Lachnospirales</taxon>
        <taxon>Lachnospiraceae</taxon>
        <taxon>Lachnotalea</taxon>
    </lineage>
</organism>
<evidence type="ECO:0000256" key="5">
    <source>
        <dbReference type="ARBA" id="ARBA00022801"/>
    </source>
</evidence>
<dbReference type="Proteomes" id="UP000216411">
    <property type="component" value="Unassembled WGS sequence"/>
</dbReference>
<evidence type="ECO:0000256" key="6">
    <source>
        <dbReference type="ARBA" id="ARBA00023102"/>
    </source>
</evidence>
<keyword evidence="5 8" id="KW-0378">Hydrolase</keyword>
<name>A0A371JBS5_9FIRM</name>
<dbReference type="InterPro" id="IPR003141">
    <property type="entry name" value="Pol/His_phosphatase_N"/>
</dbReference>
<evidence type="ECO:0000256" key="1">
    <source>
        <dbReference type="ARBA" id="ARBA00004970"/>
    </source>
</evidence>
<dbReference type="UniPathway" id="UPA00031">
    <property type="reaction ID" value="UER00013"/>
</dbReference>
<evidence type="ECO:0000259" key="9">
    <source>
        <dbReference type="SMART" id="SM00481"/>
    </source>
</evidence>
<dbReference type="SMART" id="SM00481">
    <property type="entry name" value="POLIIIAc"/>
    <property type="match status" value="1"/>
</dbReference>
<dbReference type="InterPro" id="IPR004013">
    <property type="entry name" value="PHP_dom"/>
</dbReference>
<dbReference type="Pfam" id="PF02811">
    <property type="entry name" value="PHP"/>
    <property type="match status" value="1"/>
</dbReference>
<comment type="catalytic activity">
    <reaction evidence="7 8">
        <text>L-histidinol phosphate + H2O = L-histidinol + phosphate</text>
        <dbReference type="Rhea" id="RHEA:14465"/>
        <dbReference type="ChEBI" id="CHEBI:15377"/>
        <dbReference type="ChEBI" id="CHEBI:43474"/>
        <dbReference type="ChEBI" id="CHEBI:57699"/>
        <dbReference type="ChEBI" id="CHEBI:57980"/>
        <dbReference type="EC" id="3.1.3.15"/>
    </reaction>
</comment>
<evidence type="ECO:0000256" key="8">
    <source>
        <dbReference type="RuleBase" id="RU366003"/>
    </source>
</evidence>